<dbReference type="Proteomes" id="UP000198131">
    <property type="component" value="Unassembled WGS sequence"/>
</dbReference>
<name>A0A212UE84_9BACT</name>
<gene>
    <name evidence="2" type="ORF">SAMN06265337_3447</name>
</gene>
<organism evidence="2 3">
    <name type="scientific">Hymenobacter gelipurpurascens</name>
    <dbReference type="NCBI Taxonomy" id="89968"/>
    <lineage>
        <taxon>Bacteria</taxon>
        <taxon>Pseudomonadati</taxon>
        <taxon>Bacteroidota</taxon>
        <taxon>Cytophagia</taxon>
        <taxon>Cytophagales</taxon>
        <taxon>Hymenobacteraceae</taxon>
        <taxon>Hymenobacter</taxon>
    </lineage>
</organism>
<evidence type="ECO:0000256" key="1">
    <source>
        <dbReference type="SAM" id="MobiDB-lite"/>
    </source>
</evidence>
<dbReference type="RefSeq" id="WP_088844706.1">
    <property type="nucleotide sequence ID" value="NZ_FYEW01000002.1"/>
</dbReference>
<feature type="compositionally biased region" description="Polar residues" evidence="1">
    <location>
        <begin position="12"/>
        <end position="40"/>
    </location>
</feature>
<feature type="region of interest" description="Disordered" evidence="1">
    <location>
        <begin position="1"/>
        <end position="83"/>
    </location>
</feature>
<dbReference type="EMBL" id="FYEW01000002">
    <property type="protein sequence ID" value="SNC76559.1"/>
    <property type="molecule type" value="Genomic_DNA"/>
</dbReference>
<reference evidence="3" key="1">
    <citation type="submission" date="2017-06" db="EMBL/GenBank/DDBJ databases">
        <authorList>
            <person name="Varghese N."/>
            <person name="Submissions S."/>
        </authorList>
    </citation>
    <scope>NUCLEOTIDE SEQUENCE [LARGE SCALE GENOMIC DNA]</scope>
    <source>
        <strain evidence="3">DSM 11116</strain>
    </source>
</reference>
<accession>A0A212UE84</accession>
<feature type="compositionally biased region" description="Basic and acidic residues" evidence="1">
    <location>
        <begin position="50"/>
        <end position="83"/>
    </location>
</feature>
<evidence type="ECO:0000313" key="3">
    <source>
        <dbReference type="Proteomes" id="UP000198131"/>
    </source>
</evidence>
<proteinExistence type="predicted"/>
<dbReference type="OrthoDB" id="885369at2"/>
<protein>
    <submittedName>
        <fullName evidence="2">Uncharacterized protein</fullName>
    </submittedName>
</protein>
<evidence type="ECO:0000313" key="2">
    <source>
        <dbReference type="EMBL" id="SNC76559.1"/>
    </source>
</evidence>
<dbReference type="AlphaFoldDB" id="A0A212UE84"/>
<keyword evidence="3" id="KW-1185">Reference proteome</keyword>
<sequence>MAQEPQNPVPQDDSQQTTSNQRGAGDTSVSGQRGSQQQTDPEAGITMGDETYHLHSAAKGDEDYINGDTHKDDSVQKPEQDKL</sequence>